<feature type="compositionally biased region" description="Polar residues" evidence="1">
    <location>
        <begin position="258"/>
        <end position="271"/>
    </location>
</feature>
<evidence type="ECO:0000313" key="3">
    <source>
        <dbReference type="Proteomes" id="UP000013827"/>
    </source>
</evidence>
<dbReference type="AlphaFoldDB" id="A0A0D3K545"/>
<sequence>MLHDALRPDQVGLLHDQRPKEHKEGLYERRRDLLHHTRGAPARTQPRRPPRELRRVHPCDVEHLLRSADAAAAIWQDGVAAHPLRLPRALGGAGVLLLLLRHQHSVGGPRRRLVRALLLLVGDWRDGHNGFVGLVELIFGCSCQGESVKPRQRQAATINTAGQAASFRAYCAPSPLPRAASGAPPPPPPPPEAWRGCTRRRRAPPLTAPRKPQISRRRSQRRCAQREVRRPRRRRERAAAAAEAEARGQAEAEAAAATTLSSGIGTCQTPTYPRKRAQARRGVGGRHRRLDSLASLRASPCLEPDLCAPFGLVPFHF</sequence>
<dbReference type="Proteomes" id="UP000013827">
    <property type="component" value="Unassembled WGS sequence"/>
</dbReference>
<organism evidence="2 3">
    <name type="scientific">Emiliania huxleyi (strain CCMP1516)</name>
    <dbReference type="NCBI Taxonomy" id="280463"/>
    <lineage>
        <taxon>Eukaryota</taxon>
        <taxon>Haptista</taxon>
        <taxon>Haptophyta</taxon>
        <taxon>Prymnesiophyceae</taxon>
        <taxon>Isochrysidales</taxon>
        <taxon>Noelaerhabdaceae</taxon>
        <taxon>Emiliania</taxon>
    </lineage>
</organism>
<feature type="compositionally biased region" description="Basic and acidic residues" evidence="1">
    <location>
        <begin position="15"/>
        <end position="35"/>
    </location>
</feature>
<proteinExistence type="predicted"/>
<keyword evidence="3" id="KW-1185">Reference proteome</keyword>
<dbReference type="PaxDb" id="2903-EOD30880"/>
<evidence type="ECO:0000313" key="2">
    <source>
        <dbReference type="EnsemblProtists" id="EOD30880"/>
    </source>
</evidence>
<feature type="compositionally biased region" description="Basic residues" evidence="1">
    <location>
        <begin position="213"/>
        <end position="236"/>
    </location>
</feature>
<feature type="region of interest" description="Disordered" evidence="1">
    <location>
        <begin position="176"/>
        <end position="286"/>
    </location>
</feature>
<evidence type="ECO:0000256" key="1">
    <source>
        <dbReference type="SAM" id="MobiDB-lite"/>
    </source>
</evidence>
<feature type="compositionally biased region" description="Pro residues" evidence="1">
    <location>
        <begin position="183"/>
        <end position="192"/>
    </location>
</feature>
<name>A0A0D3K545_EMIH1</name>
<protein>
    <submittedName>
        <fullName evidence="2">Uncharacterized protein</fullName>
    </submittedName>
</protein>
<feature type="region of interest" description="Disordered" evidence="1">
    <location>
        <begin position="1"/>
        <end position="52"/>
    </location>
</feature>
<feature type="compositionally biased region" description="Basic residues" evidence="1">
    <location>
        <begin position="273"/>
        <end position="286"/>
    </location>
</feature>
<reference evidence="2" key="2">
    <citation type="submission" date="2024-10" db="UniProtKB">
        <authorList>
            <consortium name="EnsemblProtists"/>
        </authorList>
    </citation>
    <scope>IDENTIFICATION</scope>
</reference>
<accession>A0A0D3K545</accession>
<reference evidence="3" key="1">
    <citation type="journal article" date="2013" name="Nature">
        <title>Pan genome of the phytoplankton Emiliania underpins its global distribution.</title>
        <authorList>
            <person name="Read B.A."/>
            <person name="Kegel J."/>
            <person name="Klute M.J."/>
            <person name="Kuo A."/>
            <person name="Lefebvre S.C."/>
            <person name="Maumus F."/>
            <person name="Mayer C."/>
            <person name="Miller J."/>
            <person name="Monier A."/>
            <person name="Salamov A."/>
            <person name="Young J."/>
            <person name="Aguilar M."/>
            <person name="Claverie J.M."/>
            <person name="Frickenhaus S."/>
            <person name="Gonzalez K."/>
            <person name="Herman E.K."/>
            <person name="Lin Y.C."/>
            <person name="Napier J."/>
            <person name="Ogata H."/>
            <person name="Sarno A.F."/>
            <person name="Shmutz J."/>
            <person name="Schroeder D."/>
            <person name="de Vargas C."/>
            <person name="Verret F."/>
            <person name="von Dassow P."/>
            <person name="Valentin K."/>
            <person name="Van de Peer Y."/>
            <person name="Wheeler G."/>
            <person name="Dacks J.B."/>
            <person name="Delwiche C.F."/>
            <person name="Dyhrman S.T."/>
            <person name="Glockner G."/>
            <person name="John U."/>
            <person name="Richards T."/>
            <person name="Worden A.Z."/>
            <person name="Zhang X."/>
            <person name="Grigoriev I.V."/>
            <person name="Allen A.E."/>
            <person name="Bidle K."/>
            <person name="Borodovsky M."/>
            <person name="Bowler C."/>
            <person name="Brownlee C."/>
            <person name="Cock J.M."/>
            <person name="Elias M."/>
            <person name="Gladyshev V.N."/>
            <person name="Groth M."/>
            <person name="Guda C."/>
            <person name="Hadaegh A."/>
            <person name="Iglesias-Rodriguez M.D."/>
            <person name="Jenkins J."/>
            <person name="Jones B.M."/>
            <person name="Lawson T."/>
            <person name="Leese F."/>
            <person name="Lindquist E."/>
            <person name="Lobanov A."/>
            <person name="Lomsadze A."/>
            <person name="Malik S.B."/>
            <person name="Marsh M.E."/>
            <person name="Mackinder L."/>
            <person name="Mock T."/>
            <person name="Mueller-Roeber B."/>
            <person name="Pagarete A."/>
            <person name="Parker M."/>
            <person name="Probert I."/>
            <person name="Quesneville H."/>
            <person name="Raines C."/>
            <person name="Rensing S.A."/>
            <person name="Riano-Pachon D.M."/>
            <person name="Richier S."/>
            <person name="Rokitta S."/>
            <person name="Shiraiwa Y."/>
            <person name="Soanes D.M."/>
            <person name="van der Giezen M."/>
            <person name="Wahlund T.M."/>
            <person name="Williams B."/>
            <person name="Wilson W."/>
            <person name="Wolfe G."/>
            <person name="Wurch L.L."/>
        </authorList>
    </citation>
    <scope>NUCLEOTIDE SEQUENCE</scope>
</reference>
<dbReference type="EnsemblProtists" id="EOD30880">
    <property type="protein sequence ID" value="EOD30880"/>
    <property type="gene ID" value="EMIHUDRAFT_442326"/>
</dbReference>